<dbReference type="PROSITE" id="PS00375">
    <property type="entry name" value="UDPGT"/>
    <property type="match status" value="1"/>
</dbReference>
<dbReference type="OrthoDB" id="5835829at2759"/>
<dbReference type="Pfam" id="PF00201">
    <property type="entry name" value="UDPGT"/>
    <property type="match status" value="2"/>
</dbReference>
<dbReference type="InterPro" id="IPR002213">
    <property type="entry name" value="UDP_glucos_trans"/>
</dbReference>
<dbReference type="Gene3D" id="3.40.50.2000">
    <property type="entry name" value="Glycogen Phosphorylase B"/>
    <property type="match status" value="2"/>
</dbReference>
<evidence type="ECO:0000256" key="5">
    <source>
        <dbReference type="SAM" id="Phobius"/>
    </source>
</evidence>
<keyword evidence="5" id="KW-0472">Membrane</keyword>
<dbReference type="PANTHER" id="PTHR48043">
    <property type="entry name" value="EG:EG0003.4 PROTEIN-RELATED"/>
    <property type="match status" value="1"/>
</dbReference>
<gene>
    <name evidence="6" type="ORF">Ocin01_06019</name>
</gene>
<evidence type="ECO:0000313" key="6">
    <source>
        <dbReference type="EMBL" id="ODN00652.1"/>
    </source>
</evidence>
<name>A0A1D2N600_ORCCI</name>
<dbReference type="CDD" id="cd03784">
    <property type="entry name" value="GT1_Gtf-like"/>
    <property type="match status" value="2"/>
</dbReference>
<comment type="similarity">
    <text evidence="1 4">Belongs to the UDP-glycosyltransferase family.</text>
</comment>
<protein>
    <submittedName>
        <fullName evidence="6">UDP-glucuronosyltransferase</fullName>
    </submittedName>
</protein>
<evidence type="ECO:0000256" key="4">
    <source>
        <dbReference type="RuleBase" id="RU003718"/>
    </source>
</evidence>
<dbReference type="PANTHER" id="PTHR48043:SF145">
    <property type="entry name" value="FI06409P-RELATED"/>
    <property type="match status" value="1"/>
</dbReference>
<dbReference type="GO" id="GO:0008194">
    <property type="term" value="F:UDP-glycosyltransferase activity"/>
    <property type="evidence" value="ECO:0007669"/>
    <property type="project" value="InterPro"/>
</dbReference>
<keyword evidence="2 4" id="KW-0328">Glycosyltransferase</keyword>
<dbReference type="STRING" id="48709.A0A1D2N600"/>
<accession>A0A1D2N600</accession>
<dbReference type="AlphaFoldDB" id="A0A1D2N600"/>
<evidence type="ECO:0000256" key="1">
    <source>
        <dbReference type="ARBA" id="ARBA00009995"/>
    </source>
</evidence>
<dbReference type="OMA" id="LKEHCHS"/>
<keyword evidence="5" id="KW-1133">Transmembrane helix</keyword>
<keyword evidence="5" id="KW-0812">Transmembrane</keyword>
<dbReference type="Proteomes" id="UP000094527">
    <property type="component" value="Unassembled WGS sequence"/>
</dbReference>
<organism evidence="6 7">
    <name type="scientific">Orchesella cincta</name>
    <name type="common">Springtail</name>
    <name type="synonym">Podura cincta</name>
    <dbReference type="NCBI Taxonomy" id="48709"/>
    <lineage>
        <taxon>Eukaryota</taxon>
        <taxon>Metazoa</taxon>
        <taxon>Ecdysozoa</taxon>
        <taxon>Arthropoda</taxon>
        <taxon>Hexapoda</taxon>
        <taxon>Collembola</taxon>
        <taxon>Entomobryomorpha</taxon>
        <taxon>Entomobryoidea</taxon>
        <taxon>Orchesellidae</taxon>
        <taxon>Orchesellinae</taxon>
        <taxon>Orchesella</taxon>
    </lineage>
</organism>
<dbReference type="InterPro" id="IPR050271">
    <property type="entry name" value="UDP-glycosyltransferase"/>
</dbReference>
<evidence type="ECO:0000256" key="3">
    <source>
        <dbReference type="ARBA" id="ARBA00022679"/>
    </source>
</evidence>
<dbReference type="SUPFAM" id="SSF53756">
    <property type="entry name" value="UDP-Glycosyltransferase/glycogen phosphorylase"/>
    <property type="match status" value="2"/>
</dbReference>
<dbReference type="InterPro" id="IPR035595">
    <property type="entry name" value="UDP_glycos_trans_CS"/>
</dbReference>
<proteinExistence type="inferred from homology"/>
<reference evidence="6 7" key="1">
    <citation type="journal article" date="2016" name="Genome Biol. Evol.">
        <title>Gene Family Evolution Reflects Adaptation to Soil Environmental Stressors in the Genome of the Collembolan Orchesella cincta.</title>
        <authorList>
            <person name="Faddeeva-Vakhrusheva A."/>
            <person name="Derks M.F."/>
            <person name="Anvar S.Y."/>
            <person name="Agamennone V."/>
            <person name="Suring W."/>
            <person name="Smit S."/>
            <person name="van Straalen N.M."/>
            <person name="Roelofs D."/>
        </authorList>
    </citation>
    <scope>NUCLEOTIDE SEQUENCE [LARGE SCALE GENOMIC DNA]</scope>
    <source>
        <tissue evidence="6">Mixed pool</tissue>
    </source>
</reference>
<dbReference type="EMBL" id="LJIJ01000194">
    <property type="protein sequence ID" value="ODN00652.1"/>
    <property type="molecule type" value="Genomic_DNA"/>
</dbReference>
<dbReference type="FunFam" id="3.40.50.2000:FF:000021">
    <property type="entry name" value="UDP-glucuronosyltransferase"/>
    <property type="match status" value="1"/>
</dbReference>
<evidence type="ECO:0000313" key="7">
    <source>
        <dbReference type="Proteomes" id="UP000094527"/>
    </source>
</evidence>
<sequence length="578" mass="66634">MPISLRTHFFEAFKSFTGLKFFWRWSGPIPEDKPDNVMLAPSFPQLDMLDHPKIKAFITQGGRPSIQEALCSNVPIISIPIFADQDHNAMKLERIEALVRLDINTITENDIAKAIQQVLYNPKYSEKMGELSRMFKDRPVDPLKNLVYWTEYALRHDTSLLKPLAMEQTWYQRRLLDVYGFLLVVFLTMILFIEIVVGSNPRIEEIIPSKMCVFCASFYESPEIQEWIVRPDLHFDLIFIDASLGECGYGLVHMFQAKHVLFFPAIPPYMFDAFGIVPESSIIEEKLNITNLPPLVEFERNSSLVFVNHHFVEEYPVSLPPLFVPYSGLGCSKNTKVKPLPEKLANFIQDTDGFIYVSFGSAVIASAMPKSMRDTFFEAFEAFPNLKFFWRWTGTVPENTPKNVLLHDWFPQQDILAHPKIKGFITQGGRPSTQEALCHGVQMIMIPIMGDQDYNADRLEYLGAAQTLQIDTISASHIRGALEKLLHNPELAKKMKQISEMFRDRPIDPLENAVYWTQYVLKYDTSLLKPLGMNQTWYERRLLDVYGFFIIGFIDTDYINSSFNIFYSQIHVAHFISK</sequence>
<keyword evidence="3 4" id="KW-0808">Transferase</keyword>
<keyword evidence="7" id="KW-1185">Reference proteome</keyword>
<evidence type="ECO:0000256" key="2">
    <source>
        <dbReference type="ARBA" id="ARBA00022676"/>
    </source>
</evidence>
<comment type="caution">
    <text evidence="6">The sequence shown here is derived from an EMBL/GenBank/DDBJ whole genome shotgun (WGS) entry which is preliminary data.</text>
</comment>
<feature type="transmembrane region" description="Helical" evidence="5">
    <location>
        <begin position="176"/>
        <end position="197"/>
    </location>
</feature>